<organism evidence="2 3">
    <name type="scientific">Paenimyroides marinum</name>
    <dbReference type="NCBI Taxonomy" id="1159016"/>
    <lineage>
        <taxon>Bacteria</taxon>
        <taxon>Pseudomonadati</taxon>
        <taxon>Bacteroidota</taxon>
        <taxon>Flavobacteriia</taxon>
        <taxon>Flavobacteriales</taxon>
        <taxon>Flavobacteriaceae</taxon>
        <taxon>Paenimyroides</taxon>
    </lineage>
</organism>
<protein>
    <submittedName>
        <fullName evidence="2">Uncharacterized protein</fullName>
    </submittedName>
</protein>
<evidence type="ECO:0000313" key="3">
    <source>
        <dbReference type="Proteomes" id="UP000199634"/>
    </source>
</evidence>
<keyword evidence="3" id="KW-1185">Reference proteome</keyword>
<dbReference type="Proteomes" id="UP000199634">
    <property type="component" value="Unassembled WGS sequence"/>
</dbReference>
<accession>A0A1H6LZA2</accession>
<evidence type="ECO:0000256" key="1">
    <source>
        <dbReference type="SAM" id="Phobius"/>
    </source>
</evidence>
<name>A0A1H6LZA2_9FLAO</name>
<dbReference type="AlphaFoldDB" id="A0A1H6LZA2"/>
<keyword evidence="1" id="KW-0812">Transmembrane</keyword>
<evidence type="ECO:0000313" key="2">
    <source>
        <dbReference type="EMBL" id="SEH94216.1"/>
    </source>
</evidence>
<gene>
    <name evidence="2" type="ORF">SAMN02927937_02287</name>
</gene>
<sequence>MKKYFKSAIIAILVLILGFIAYQFFFNKNDSQVTINLSSNNQNIAN</sequence>
<reference evidence="2 3" key="1">
    <citation type="submission" date="2016-10" db="EMBL/GenBank/DDBJ databases">
        <authorList>
            <person name="de Groot N.N."/>
        </authorList>
    </citation>
    <scope>NUCLEOTIDE SEQUENCE [LARGE SCALE GENOMIC DNA]</scope>
    <source>
        <strain evidence="2 3">CGMCC 1.10825</strain>
    </source>
</reference>
<dbReference type="EMBL" id="FNXE01000035">
    <property type="protein sequence ID" value="SEH94216.1"/>
    <property type="molecule type" value="Genomic_DNA"/>
</dbReference>
<keyword evidence="1" id="KW-0472">Membrane</keyword>
<proteinExistence type="predicted"/>
<feature type="transmembrane region" description="Helical" evidence="1">
    <location>
        <begin position="7"/>
        <end position="26"/>
    </location>
</feature>
<keyword evidence="1" id="KW-1133">Transmembrane helix</keyword>